<sequence length="162" mass="17892">MEATTIDWNMTSAVTPGRTNVPCPSNELRCWPLWVNVAVPIIMVVIFFAILTILWFLPNKGVKRALAKKQESVNDVIKQNVKSSTQVNTNPSFTMTDEKNYVTIHETPEDKNVSQEPDPRVTVYGLQIATGIVKASDSDNEPKSPSAISITSTTLLVNNCTL</sequence>
<reference evidence="1" key="1">
    <citation type="submission" date="2022-03" db="EMBL/GenBank/DDBJ databases">
        <authorList>
            <person name="Martin C."/>
        </authorList>
    </citation>
    <scope>NUCLEOTIDE SEQUENCE</scope>
</reference>
<evidence type="ECO:0000313" key="1">
    <source>
        <dbReference type="EMBL" id="CAH1785837.1"/>
    </source>
</evidence>
<name>A0A8J1U2F0_OWEFU</name>
<keyword evidence="2" id="KW-1185">Reference proteome</keyword>
<accession>A0A8J1U2F0</accession>
<dbReference type="EMBL" id="CAIIXF020000006">
    <property type="protein sequence ID" value="CAH1785837.1"/>
    <property type="molecule type" value="Genomic_DNA"/>
</dbReference>
<protein>
    <submittedName>
        <fullName evidence="1">Uncharacterized protein</fullName>
    </submittedName>
</protein>
<gene>
    <name evidence="1" type="ORF">OFUS_LOCUS11842</name>
</gene>
<evidence type="ECO:0000313" key="2">
    <source>
        <dbReference type="Proteomes" id="UP000749559"/>
    </source>
</evidence>
<proteinExistence type="predicted"/>
<dbReference type="Proteomes" id="UP000749559">
    <property type="component" value="Unassembled WGS sequence"/>
</dbReference>
<dbReference type="AlphaFoldDB" id="A0A8J1U2F0"/>
<comment type="caution">
    <text evidence="1">The sequence shown here is derived from an EMBL/GenBank/DDBJ whole genome shotgun (WGS) entry which is preliminary data.</text>
</comment>
<organism evidence="1 2">
    <name type="scientific">Owenia fusiformis</name>
    <name type="common">Polychaete worm</name>
    <dbReference type="NCBI Taxonomy" id="6347"/>
    <lineage>
        <taxon>Eukaryota</taxon>
        <taxon>Metazoa</taxon>
        <taxon>Spiralia</taxon>
        <taxon>Lophotrochozoa</taxon>
        <taxon>Annelida</taxon>
        <taxon>Polychaeta</taxon>
        <taxon>Sedentaria</taxon>
        <taxon>Canalipalpata</taxon>
        <taxon>Sabellida</taxon>
        <taxon>Oweniida</taxon>
        <taxon>Oweniidae</taxon>
        <taxon>Owenia</taxon>
    </lineage>
</organism>